<protein>
    <submittedName>
        <fullName evidence="1">Uncharacterized protein</fullName>
    </submittedName>
</protein>
<dbReference type="EMBL" id="JACVVK020000003">
    <property type="protein sequence ID" value="KAK7507949.1"/>
    <property type="molecule type" value="Genomic_DNA"/>
</dbReference>
<gene>
    <name evidence="1" type="ORF">BaRGS_00000914</name>
</gene>
<name>A0ABD0M7K9_9CAEN</name>
<dbReference type="Proteomes" id="UP001519460">
    <property type="component" value="Unassembled WGS sequence"/>
</dbReference>
<accession>A0ABD0M7K9</accession>
<dbReference type="AlphaFoldDB" id="A0ABD0M7K9"/>
<keyword evidence="2" id="KW-1185">Reference proteome</keyword>
<evidence type="ECO:0000313" key="1">
    <source>
        <dbReference type="EMBL" id="KAK7507949.1"/>
    </source>
</evidence>
<evidence type="ECO:0000313" key="2">
    <source>
        <dbReference type="Proteomes" id="UP001519460"/>
    </source>
</evidence>
<comment type="caution">
    <text evidence="1">The sequence shown here is derived from an EMBL/GenBank/DDBJ whole genome shotgun (WGS) entry which is preliminary data.</text>
</comment>
<proteinExistence type="predicted"/>
<feature type="non-terminal residue" evidence="1">
    <location>
        <position position="1"/>
    </location>
</feature>
<organism evidence="1 2">
    <name type="scientific">Batillaria attramentaria</name>
    <dbReference type="NCBI Taxonomy" id="370345"/>
    <lineage>
        <taxon>Eukaryota</taxon>
        <taxon>Metazoa</taxon>
        <taxon>Spiralia</taxon>
        <taxon>Lophotrochozoa</taxon>
        <taxon>Mollusca</taxon>
        <taxon>Gastropoda</taxon>
        <taxon>Caenogastropoda</taxon>
        <taxon>Sorbeoconcha</taxon>
        <taxon>Cerithioidea</taxon>
        <taxon>Batillariidae</taxon>
        <taxon>Batillaria</taxon>
    </lineage>
</organism>
<sequence length="100" mass="10608">IPLLGCDVYGDGEDPGILKGHESLGVHRVQCLCFSGVFGSAVIFFPRPVSSRREDPPTQTAYAGVPLGFDDLTGISVGQHTLGVHPYPERPSLGVKTTCL</sequence>
<reference evidence="1 2" key="1">
    <citation type="journal article" date="2023" name="Sci. Data">
        <title>Genome assembly of the Korean intertidal mud-creeper Batillaria attramentaria.</title>
        <authorList>
            <person name="Patra A.K."/>
            <person name="Ho P.T."/>
            <person name="Jun S."/>
            <person name="Lee S.J."/>
            <person name="Kim Y."/>
            <person name="Won Y.J."/>
        </authorList>
    </citation>
    <scope>NUCLEOTIDE SEQUENCE [LARGE SCALE GENOMIC DNA]</scope>
    <source>
        <strain evidence="1">Wonlab-2016</strain>
    </source>
</reference>